<evidence type="ECO:0000256" key="1">
    <source>
        <dbReference type="SAM" id="MobiDB-lite"/>
    </source>
</evidence>
<sequence length="301" mass="34100">MKQLRRCTRISILCLLAVSVFIPIVLLSDRLKNLTSEASKVFIEDLTSLKYRRDALKLSAIDQEEGKGLKEPTPIVYKDGDFSSVVSYSSFDENIKSQESGNARGSTNMLEGNGTDQDAKEDNQKNQQEKLSSTSGGKQEHSKQTTVRHNQTVRSQSQRLIDEKVKQMKDQVIRAKAYLNFAPPNSNSQLVRELRLRIKEVERALGESTKDSDLPKIALRRMKSMEVSLLKASRIYTDCSAMAMKLRAMTYNAEEQVRAQKNQATFLVQLAGRTTPKGLHCLSMRLTAEYFTLQPEEREFP</sequence>
<dbReference type="Pfam" id="PF25557">
    <property type="entry name" value="GAUT_1"/>
    <property type="match status" value="1"/>
</dbReference>
<gene>
    <name evidence="2" type="ORF">Din_009499</name>
</gene>
<reference evidence="2" key="1">
    <citation type="submission" date="2019-08" db="EMBL/GenBank/DDBJ databases">
        <title>Reference gene set and small RNA set construction with multiple tissues from Davidia involucrata Baill.</title>
        <authorList>
            <person name="Yang H."/>
            <person name="Zhou C."/>
            <person name="Li G."/>
            <person name="Wang J."/>
            <person name="Gao P."/>
            <person name="Wang M."/>
            <person name="Wang R."/>
            <person name="Zhao Y."/>
        </authorList>
    </citation>
    <scope>NUCLEOTIDE SEQUENCE</scope>
    <source>
        <tissue evidence="2">Mixed with DoveR01_LX</tissue>
    </source>
</reference>
<dbReference type="InterPro" id="IPR029993">
    <property type="entry name" value="GAUT"/>
</dbReference>
<feature type="compositionally biased region" description="Polar residues" evidence="1">
    <location>
        <begin position="144"/>
        <end position="158"/>
    </location>
</feature>
<dbReference type="AlphaFoldDB" id="A0A5B6Z856"/>
<organism evidence="2">
    <name type="scientific">Davidia involucrata</name>
    <name type="common">Dove tree</name>
    <dbReference type="NCBI Taxonomy" id="16924"/>
    <lineage>
        <taxon>Eukaryota</taxon>
        <taxon>Viridiplantae</taxon>
        <taxon>Streptophyta</taxon>
        <taxon>Embryophyta</taxon>
        <taxon>Tracheophyta</taxon>
        <taxon>Spermatophyta</taxon>
        <taxon>Magnoliopsida</taxon>
        <taxon>eudicotyledons</taxon>
        <taxon>Gunneridae</taxon>
        <taxon>Pentapetalae</taxon>
        <taxon>asterids</taxon>
        <taxon>Cornales</taxon>
        <taxon>Nyssaceae</taxon>
        <taxon>Davidia</taxon>
    </lineage>
</organism>
<protein>
    <recommendedName>
        <fullName evidence="3">Galacturonosyltransferase 6</fullName>
    </recommendedName>
</protein>
<feature type="region of interest" description="Disordered" evidence="1">
    <location>
        <begin position="96"/>
        <end position="158"/>
    </location>
</feature>
<dbReference type="PANTHER" id="PTHR32116:SF0">
    <property type="entry name" value="GALACTURONOSYLTRANSFERASE 6-RELATED"/>
    <property type="match status" value="1"/>
</dbReference>
<dbReference type="GO" id="GO:0047262">
    <property type="term" value="F:polygalacturonate 4-alpha-galacturonosyltransferase activity"/>
    <property type="evidence" value="ECO:0007669"/>
    <property type="project" value="InterPro"/>
</dbReference>
<evidence type="ECO:0008006" key="3">
    <source>
        <dbReference type="Google" id="ProtNLM"/>
    </source>
</evidence>
<feature type="compositionally biased region" description="Basic and acidic residues" evidence="1">
    <location>
        <begin position="117"/>
        <end position="128"/>
    </location>
</feature>
<evidence type="ECO:0000313" key="2">
    <source>
        <dbReference type="EMBL" id="MPA40058.1"/>
    </source>
</evidence>
<name>A0A5B6Z856_DAVIN</name>
<dbReference type="PANTHER" id="PTHR32116">
    <property type="entry name" value="GALACTURONOSYLTRANSFERASE 4-RELATED"/>
    <property type="match status" value="1"/>
</dbReference>
<feature type="compositionally biased region" description="Polar residues" evidence="1">
    <location>
        <begin position="97"/>
        <end position="116"/>
    </location>
</feature>
<dbReference type="EMBL" id="GHES01009499">
    <property type="protein sequence ID" value="MPA40058.1"/>
    <property type="molecule type" value="Transcribed_RNA"/>
</dbReference>
<accession>A0A5B6Z856</accession>
<proteinExistence type="predicted"/>